<evidence type="ECO:0000256" key="4">
    <source>
        <dbReference type="ARBA" id="ARBA00022821"/>
    </source>
</evidence>
<keyword evidence="5" id="KW-0067">ATP-binding</keyword>
<dbReference type="PANTHER" id="PTHR36766:SF47">
    <property type="entry name" value="NB-ARC DOMAIN-CONTAINING PROTEIN"/>
    <property type="match status" value="1"/>
</dbReference>
<dbReference type="GO" id="GO:0051707">
    <property type="term" value="P:response to other organism"/>
    <property type="evidence" value="ECO:0007669"/>
    <property type="project" value="UniProtKB-ARBA"/>
</dbReference>
<evidence type="ECO:0000256" key="2">
    <source>
        <dbReference type="ARBA" id="ARBA00022737"/>
    </source>
</evidence>
<dbReference type="GO" id="GO:0005524">
    <property type="term" value="F:ATP binding"/>
    <property type="evidence" value="ECO:0007669"/>
    <property type="project" value="UniProtKB-KW"/>
</dbReference>
<evidence type="ECO:0000259" key="8">
    <source>
        <dbReference type="Pfam" id="PF18052"/>
    </source>
</evidence>
<evidence type="ECO:0000259" key="9">
    <source>
        <dbReference type="Pfam" id="PF23559"/>
    </source>
</evidence>
<dbReference type="Proteomes" id="UP001420932">
    <property type="component" value="Unassembled WGS sequence"/>
</dbReference>
<dbReference type="InterPro" id="IPR036388">
    <property type="entry name" value="WH-like_DNA-bd_sf"/>
</dbReference>
<dbReference type="SUPFAM" id="SSF52047">
    <property type="entry name" value="RNI-like"/>
    <property type="match status" value="1"/>
</dbReference>
<dbReference type="InterPro" id="IPR032675">
    <property type="entry name" value="LRR_dom_sf"/>
</dbReference>
<evidence type="ECO:0000256" key="6">
    <source>
        <dbReference type="SAM" id="Coils"/>
    </source>
</evidence>
<evidence type="ECO:0000256" key="1">
    <source>
        <dbReference type="ARBA" id="ARBA00022614"/>
    </source>
</evidence>
<comment type="caution">
    <text evidence="11">The sequence shown here is derived from an EMBL/GenBank/DDBJ whole genome shotgun (WGS) entry which is preliminary data.</text>
</comment>
<dbReference type="Pfam" id="PF25019">
    <property type="entry name" value="LRR_R13L1-DRL21"/>
    <property type="match status" value="1"/>
</dbReference>
<evidence type="ECO:0000256" key="5">
    <source>
        <dbReference type="ARBA" id="ARBA00022840"/>
    </source>
</evidence>
<dbReference type="InterPro" id="IPR042197">
    <property type="entry name" value="Apaf_helical"/>
</dbReference>
<organism evidence="11 12">
    <name type="scientific">Stephania yunnanensis</name>
    <dbReference type="NCBI Taxonomy" id="152371"/>
    <lineage>
        <taxon>Eukaryota</taxon>
        <taxon>Viridiplantae</taxon>
        <taxon>Streptophyta</taxon>
        <taxon>Embryophyta</taxon>
        <taxon>Tracheophyta</taxon>
        <taxon>Spermatophyta</taxon>
        <taxon>Magnoliopsida</taxon>
        <taxon>Ranunculales</taxon>
        <taxon>Menispermaceae</taxon>
        <taxon>Menispermoideae</taxon>
        <taxon>Cissampelideae</taxon>
        <taxon>Stephania</taxon>
    </lineage>
</organism>
<dbReference type="FunFam" id="3.40.50.300:FF:001091">
    <property type="entry name" value="Probable disease resistance protein At1g61300"/>
    <property type="match status" value="1"/>
</dbReference>
<dbReference type="Gene3D" id="1.20.5.4130">
    <property type="match status" value="1"/>
</dbReference>
<dbReference type="InterPro" id="IPR027417">
    <property type="entry name" value="P-loop_NTPase"/>
</dbReference>
<proteinExistence type="predicted"/>
<keyword evidence="4" id="KW-0611">Plant defense</keyword>
<dbReference type="EMBL" id="JBBNAF010000009">
    <property type="protein sequence ID" value="KAK9115048.1"/>
    <property type="molecule type" value="Genomic_DNA"/>
</dbReference>
<reference evidence="11 12" key="1">
    <citation type="submission" date="2024-01" db="EMBL/GenBank/DDBJ databases">
        <title>Genome assemblies of Stephania.</title>
        <authorList>
            <person name="Yang L."/>
        </authorList>
    </citation>
    <scope>NUCLEOTIDE SEQUENCE [LARGE SCALE GENOMIC DNA]</scope>
    <source>
        <strain evidence="11">YNDBR</strain>
        <tissue evidence="11">Leaf</tissue>
    </source>
</reference>
<evidence type="ECO:0000313" key="12">
    <source>
        <dbReference type="Proteomes" id="UP001420932"/>
    </source>
</evidence>
<feature type="domain" description="NB-ARC" evidence="7">
    <location>
        <begin position="180"/>
        <end position="356"/>
    </location>
</feature>
<keyword evidence="3" id="KW-0547">Nucleotide-binding</keyword>
<dbReference type="Pfam" id="PF23559">
    <property type="entry name" value="WHD_DRP"/>
    <property type="match status" value="1"/>
</dbReference>
<dbReference type="PRINTS" id="PR00364">
    <property type="entry name" value="DISEASERSIST"/>
</dbReference>
<evidence type="ECO:0008006" key="13">
    <source>
        <dbReference type="Google" id="ProtNLM"/>
    </source>
</evidence>
<feature type="domain" description="Disease resistance N-terminal" evidence="8">
    <location>
        <begin position="9"/>
        <end position="97"/>
    </location>
</feature>
<evidence type="ECO:0000256" key="3">
    <source>
        <dbReference type="ARBA" id="ARBA00022741"/>
    </source>
</evidence>
<sequence length="1040" mass="118014">MADAIVSAVLQSILDTLNSALLREFALARGLNRQIQDLNNALSTIQSVLRDAETRQHQDQALTDWLAKLKSVARDAEDLLDELATQALTHNSRPPNNFNFKDRVSNFFKLGLGFRYFRFRSNMAREIERVLERLNVIGKERLKFHLVEGVRSVEFEERERERRRTSSFVIETEIYGRELEKERMIECLLKEDVSNAAAAAVAVHAIFGMGGIGKTTLAQLVYNDERIKRHFECRMWVCVSEDFEAVALSKAILESATGCGSMNGMSELDPLQRRICEILRGKRFLLVLDDVWNEDQEKWSKMKAVLRFGAKGSSIVTTTRTEKVARMLGAHPRHCHRLGGLSNEDCWSLFRERAFEDGGGEEPSLVSIGKEIVRKCGGVPLAVKAVGGLLRFKSEECEWLSVMKSKIWDLSDGGSGILPSLRLSYNHLPLHLRQCFTYCSIFPKDHWIPKEQLIQLWMANGFISPRGQMDLEDIGNEFFNDLLWRSFFQDPVRDEFGDIIECRIHDLMHDLAQSIVKNECIFVEHDLVQEVSKGHLHLAYKLEDFGTFHLDDLNNFRRMRSIVLLSKFGKVDISFSSDISKERSLRLRALECPVGSEFPKFISNCKHLRYLNLSSSFIKLLPESITCLQNLQTLLLNSCELLLKLPNGMRHMRNLRNLDINGCRSLTYMPIYMGELSCLQVLSTYIVGEDDGNRIGELRHLNLKGEIEIKNLGNVKDLVDAKMANLSRKHKLNSLTLTWQVNVNAEPQVNVEEVLEGLAPPSSLKRLVIHQYQGSIFPNWIGVSSLPNLTEIRLRGSEKCVHFPPLGKLPLLQFLEISRMNVKYLVGNLEGDIDELIAYGSLQSLYVLNMPNLECLATSQRRTIFPRLQRLHITACHKFTKLPHLPSLTDLCIQSCHGLIPLPQLPSLRVLNVENGNVSFSVEGLQGSSNLQSLVIRNSPHMNSLSEGLRYLTALSLLFVSNCPNLTCLPESIRHLPSIKQLYISDCSNLTSLPEGMEHLTSLKHLSITGCPHLQHRLHRKHGEDWNKLPHGPSISLDIG</sequence>
<accession>A0AAP0IGI3</accession>
<evidence type="ECO:0000259" key="10">
    <source>
        <dbReference type="Pfam" id="PF25019"/>
    </source>
</evidence>
<dbReference type="Pfam" id="PF18052">
    <property type="entry name" value="Rx_N"/>
    <property type="match status" value="1"/>
</dbReference>
<dbReference type="GO" id="GO:0043531">
    <property type="term" value="F:ADP binding"/>
    <property type="evidence" value="ECO:0007669"/>
    <property type="project" value="InterPro"/>
</dbReference>
<gene>
    <name evidence="11" type="ORF">Syun_021845</name>
</gene>
<keyword evidence="6" id="KW-0175">Coiled coil</keyword>
<feature type="coiled-coil region" evidence="6">
    <location>
        <begin position="28"/>
        <end position="86"/>
    </location>
</feature>
<name>A0AAP0IGI3_9MAGN</name>
<dbReference type="Gene3D" id="1.10.8.430">
    <property type="entry name" value="Helical domain of apoptotic protease-activating factors"/>
    <property type="match status" value="1"/>
</dbReference>
<dbReference type="Gene3D" id="3.80.10.10">
    <property type="entry name" value="Ribonuclease Inhibitor"/>
    <property type="match status" value="3"/>
</dbReference>
<evidence type="ECO:0000313" key="11">
    <source>
        <dbReference type="EMBL" id="KAK9115048.1"/>
    </source>
</evidence>
<dbReference type="InterPro" id="IPR056789">
    <property type="entry name" value="LRR_R13L1-DRL21"/>
</dbReference>
<dbReference type="InterPro" id="IPR058922">
    <property type="entry name" value="WHD_DRP"/>
</dbReference>
<dbReference type="GO" id="GO:0006952">
    <property type="term" value="P:defense response"/>
    <property type="evidence" value="ECO:0007669"/>
    <property type="project" value="UniProtKB-KW"/>
</dbReference>
<dbReference type="PANTHER" id="PTHR36766">
    <property type="entry name" value="PLANT BROAD-SPECTRUM MILDEW RESISTANCE PROTEIN RPW8"/>
    <property type="match status" value="1"/>
</dbReference>
<dbReference type="Pfam" id="PF00931">
    <property type="entry name" value="NB-ARC"/>
    <property type="match status" value="1"/>
</dbReference>
<dbReference type="CDD" id="cd14798">
    <property type="entry name" value="RX-CC_like"/>
    <property type="match status" value="1"/>
</dbReference>
<dbReference type="SUPFAM" id="SSF52058">
    <property type="entry name" value="L domain-like"/>
    <property type="match status" value="1"/>
</dbReference>
<evidence type="ECO:0000259" key="7">
    <source>
        <dbReference type="Pfam" id="PF00931"/>
    </source>
</evidence>
<protein>
    <recommendedName>
        <fullName evidence="13">Disease resistance protein RGA3</fullName>
    </recommendedName>
</protein>
<keyword evidence="1" id="KW-0433">Leucine-rich repeat</keyword>
<dbReference type="InterPro" id="IPR038005">
    <property type="entry name" value="RX-like_CC"/>
</dbReference>
<keyword evidence="12" id="KW-1185">Reference proteome</keyword>
<dbReference type="InterPro" id="IPR041118">
    <property type="entry name" value="Rx_N"/>
</dbReference>
<feature type="domain" description="R13L1/DRL21-like LRR repeat region" evidence="10">
    <location>
        <begin position="695"/>
        <end position="820"/>
    </location>
</feature>
<dbReference type="Gene3D" id="1.10.10.10">
    <property type="entry name" value="Winged helix-like DNA-binding domain superfamily/Winged helix DNA-binding domain"/>
    <property type="match status" value="1"/>
</dbReference>
<dbReference type="AlphaFoldDB" id="A0AAP0IGI3"/>
<feature type="domain" description="Disease resistance protein winged helix" evidence="9">
    <location>
        <begin position="441"/>
        <end position="512"/>
    </location>
</feature>
<keyword evidence="2" id="KW-0677">Repeat</keyword>
<dbReference type="InterPro" id="IPR002182">
    <property type="entry name" value="NB-ARC"/>
</dbReference>
<dbReference type="Gene3D" id="3.40.50.300">
    <property type="entry name" value="P-loop containing nucleotide triphosphate hydrolases"/>
    <property type="match status" value="1"/>
</dbReference>
<dbReference type="SUPFAM" id="SSF52540">
    <property type="entry name" value="P-loop containing nucleoside triphosphate hydrolases"/>
    <property type="match status" value="1"/>
</dbReference>
<dbReference type="FunFam" id="1.10.10.10:FF:000322">
    <property type="entry name" value="Probable disease resistance protein At1g63360"/>
    <property type="match status" value="1"/>
</dbReference>